<feature type="compositionally biased region" description="Basic and acidic residues" evidence="1">
    <location>
        <begin position="402"/>
        <end position="426"/>
    </location>
</feature>
<reference evidence="3 4" key="1">
    <citation type="journal article" date="2012" name="Proc. Natl. Acad. Sci. U.S.A.">
        <title>Comparative genomics of Ceriporiopsis subvermispora and Phanerochaete chrysosporium provide insight into selective ligninolysis.</title>
        <authorList>
            <person name="Fernandez-Fueyo E."/>
            <person name="Ruiz-Duenas F.J."/>
            <person name="Ferreira P."/>
            <person name="Floudas D."/>
            <person name="Hibbett D.S."/>
            <person name="Canessa P."/>
            <person name="Larrondo L.F."/>
            <person name="James T.Y."/>
            <person name="Seelenfreund D."/>
            <person name="Lobos S."/>
            <person name="Polanco R."/>
            <person name="Tello M."/>
            <person name="Honda Y."/>
            <person name="Watanabe T."/>
            <person name="Watanabe T."/>
            <person name="Ryu J.S."/>
            <person name="Kubicek C.P."/>
            <person name="Schmoll M."/>
            <person name="Gaskell J."/>
            <person name="Hammel K.E."/>
            <person name="St John F.J."/>
            <person name="Vanden Wymelenberg A."/>
            <person name="Sabat G."/>
            <person name="Splinter BonDurant S."/>
            <person name="Syed K."/>
            <person name="Yadav J.S."/>
            <person name="Doddapaneni H."/>
            <person name="Subramanian V."/>
            <person name="Lavin J.L."/>
            <person name="Oguiza J.A."/>
            <person name="Perez G."/>
            <person name="Pisabarro A.G."/>
            <person name="Ramirez L."/>
            <person name="Santoyo F."/>
            <person name="Master E."/>
            <person name="Coutinho P.M."/>
            <person name="Henrissat B."/>
            <person name="Lombard V."/>
            <person name="Magnuson J.K."/>
            <person name="Kuees U."/>
            <person name="Hori C."/>
            <person name="Igarashi K."/>
            <person name="Samejima M."/>
            <person name="Held B.W."/>
            <person name="Barry K.W."/>
            <person name="LaButti K.M."/>
            <person name="Lapidus A."/>
            <person name="Lindquist E.A."/>
            <person name="Lucas S.M."/>
            <person name="Riley R."/>
            <person name="Salamov A.A."/>
            <person name="Hoffmeister D."/>
            <person name="Schwenk D."/>
            <person name="Hadar Y."/>
            <person name="Yarden O."/>
            <person name="de Vries R.P."/>
            <person name="Wiebenga A."/>
            <person name="Stenlid J."/>
            <person name="Eastwood D."/>
            <person name="Grigoriev I.V."/>
            <person name="Berka R.M."/>
            <person name="Blanchette R.A."/>
            <person name="Kersten P."/>
            <person name="Martinez A.T."/>
            <person name="Vicuna R."/>
            <person name="Cullen D."/>
        </authorList>
    </citation>
    <scope>NUCLEOTIDE SEQUENCE [LARGE SCALE GENOMIC DNA]</scope>
    <source>
        <strain evidence="3 4">B</strain>
    </source>
</reference>
<feature type="region of interest" description="Disordered" evidence="1">
    <location>
        <begin position="60"/>
        <end position="93"/>
    </location>
</feature>
<feature type="compositionally biased region" description="Polar residues" evidence="1">
    <location>
        <begin position="789"/>
        <end position="798"/>
    </location>
</feature>
<evidence type="ECO:0000313" key="3">
    <source>
        <dbReference type="EMBL" id="EMD37981.1"/>
    </source>
</evidence>
<evidence type="ECO:0000259" key="2">
    <source>
        <dbReference type="Pfam" id="PF20209"/>
    </source>
</evidence>
<proteinExistence type="predicted"/>
<dbReference type="Pfam" id="PF20209">
    <property type="entry name" value="DUF6570"/>
    <property type="match status" value="1"/>
</dbReference>
<dbReference type="InterPro" id="IPR046700">
    <property type="entry name" value="DUF6570"/>
</dbReference>
<feature type="compositionally biased region" description="Basic and acidic residues" evidence="1">
    <location>
        <begin position="748"/>
        <end position="757"/>
    </location>
</feature>
<name>M2RGR5_CERS8</name>
<feature type="compositionally biased region" description="Basic and acidic residues" evidence="1">
    <location>
        <begin position="765"/>
        <end position="780"/>
    </location>
</feature>
<feature type="region of interest" description="Disordered" evidence="1">
    <location>
        <begin position="400"/>
        <end position="440"/>
    </location>
</feature>
<gene>
    <name evidence="3" type="ORF">CERSUDRAFT_72611</name>
</gene>
<feature type="compositionally biased region" description="Basic and acidic residues" evidence="1">
    <location>
        <begin position="861"/>
        <end position="871"/>
    </location>
</feature>
<dbReference type="HOGENOM" id="CLU_001248_6_1_1"/>
<evidence type="ECO:0000313" key="4">
    <source>
        <dbReference type="Proteomes" id="UP000016930"/>
    </source>
</evidence>
<organism evidence="3 4">
    <name type="scientific">Ceriporiopsis subvermispora (strain B)</name>
    <name type="common">White-rot fungus</name>
    <name type="synonym">Gelatoporia subvermispora</name>
    <dbReference type="NCBI Taxonomy" id="914234"/>
    <lineage>
        <taxon>Eukaryota</taxon>
        <taxon>Fungi</taxon>
        <taxon>Dikarya</taxon>
        <taxon>Basidiomycota</taxon>
        <taxon>Agaricomycotina</taxon>
        <taxon>Agaricomycetes</taxon>
        <taxon>Polyporales</taxon>
        <taxon>Gelatoporiaceae</taxon>
        <taxon>Gelatoporia</taxon>
    </lineage>
</organism>
<feature type="region of interest" description="Disordered" evidence="1">
    <location>
        <begin position="740"/>
        <end position="798"/>
    </location>
</feature>
<dbReference type="STRING" id="914234.M2RGR5"/>
<dbReference type="AlphaFoldDB" id="M2RGR5"/>
<dbReference type="Proteomes" id="UP000016930">
    <property type="component" value="Unassembled WGS sequence"/>
</dbReference>
<keyword evidence="4" id="KW-1185">Reference proteome</keyword>
<protein>
    <recommendedName>
        <fullName evidence="2">DUF6570 domain-containing protein</fullName>
    </recommendedName>
</protein>
<accession>M2RGR5</accession>
<dbReference type="EMBL" id="KB445795">
    <property type="protein sequence ID" value="EMD37981.1"/>
    <property type="molecule type" value="Genomic_DNA"/>
</dbReference>
<feature type="region of interest" description="Disordered" evidence="1">
    <location>
        <begin position="837"/>
        <end position="883"/>
    </location>
</feature>
<feature type="domain" description="DUF6570" evidence="2">
    <location>
        <begin position="219"/>
        <end position="362"/>
    </location>
</feature>
<feature type="compositionally biased region" description="Basic and acidic residues" evidence="1">
    <location>
        <begin position="80"/>
        <end position="93"/>
    </location>
</feature>
<evidence type="ECO:0000256" key="1">
    <source>
        <dbReference type="SAM" id="MobiDB-lite"/>
    </source>
</evidence>
<dbReference type="OrthoDB" id="2801422at2759"/>
<sequence>MQMLDADLAALPMHEIFARARGILKIPNKIRQKKALLLEHIRSHAPPDLLSGLRTLGRQKRHAASATAGEPQSQRKRKRKEVEEPTSRRVSRRVEEEWDAVEYDGIPLSEEFMKVPSTAEVHACYRAFYNATSNAALKKAICGVCGREVSIQDGRVTSISLSALPNAQRLVPRIPHPAHDLYDGKLLQPEGVSNKNGTSTVNVCGECMDTLRKGGDGPPKFSLANGLWLGKVPWQLQVLTVPEQMLIALLYPRVFVFKLFPKNAGGGHNADTLQRAMRGNVSTYELNIEGIASMIDGKLMPRAPAILASVISVTFIGLGQLPRQWLHTTFRVRRHAVHDALCWLKENNPKYYGDIEISTQRIQGLPEDSVPDEILQTVRQSMDTGIVLRESDGYVPLDTECDEKGSDSYKAHEQYEHVDDDREDVLPHGNETDEAASEDQPNVIPLQVSGAIDTDLTNLTANELVLWGLSNLWNEGREGGYAICHSRQPAFRDRIVAFIHANLRVHVPGLETKNDIKNTPNETDIAYNRPPHPDAPDYVAKLADFERRLVRSQQLHTCDLRRCLIPDRRGFYRCKRRAPFSVSETDFINENGEWGQKRTYSYLNGWMPAILVNARCNNDAKLLTNGADTKNCTYYICKYTLKPQVQHFNLSALMAKGYAYHLERSSYTDTLRDHQQLLLFRLVHTLNREQEIAAPMVISYLMGWGDSYRSHHYSIVYWSSFVKALYRAFPDLRQSRCAPQSSETGQVLREDAHKESTSESPLSMEADHTAAMESTQHDGDCDNDDGANETVSFDTDSTGRLYPKSQLTDYTLCGDRLEDLNVFWYFVDTYEEDLRKNQIEGPSDSSELTDQHRRPGRHRNERIAYHPDHPCSKTKQRVMRSPGHNNLPNFIGSYFPRNDDPGIADFYCASMLVLLKPWRDLSRDLKAKNESWMDALGRFIECAPKKTRDIMSGIQYFHECRSAASKRDDTQLSAEELNLRTSVERSQATAEEDLLPFDEDTVTDEDTYTEEGLQRLIASQGSIREEFHGCMAVESAKRAKIFSVNEESRG</sequence>